<evidence type="ECO:0000256" key="2">
    <source>
        <dbReference type="SAM" id="Phobius"/>
    </source>
</evidence>
<feature type="region of interest" description="Disordered" evidence="1">
    <location>
        <begin position="1"/>
        <end position="22"/>
    </location>
</feature>
<dbReference type="RefSeq" id="WP_317713686.1">
    <property type="nucleotide sequence ID" value="NZ_JAWLUM010000002.1"/>
</dbReference>
<organism evidence="3 4">
    <name type="scientific">Williamsia marianensis</name>
    <dbReference type="NCBI Taxonomy" id="85044"/>
    <lineage>
        <taxon>Bacteria</taxon>
        <taxon>Bacillati</taxon>
        <taxon>Actinomycetota</taxon>
        <taxon>Actinomycetes</taxon>
        <taxon>Mycobacteriales</taxon>
        <taxon>Nocardiaceae</taxon>
        <taxon>Williamsia</taxon>
    </lineage>
</organism>
<dbReference type="Proteomes" id="UP001185792">
    <property type="component" value="Unassembled WGS sequence"/>
</dbReference>
<dbReference type="EMBL" id="JAWLUM010000002">
    <property type="protein sequence ID" value="MDV7135246.1"/>
    <property type="molecule type" value="Genomic_DNA"/>
</dbReference>
<sequence length="408" mass="43951">MTATAGVEPDAPPTTEPESPRRGRLAFGFANLIVVVAISLATWYLLADPTTSPWSFYPLPFNAALFWAILFIVFIGFNCGFAGFDRLPQPLRGLAILGSTSVFAVAVTWLLGSGLGSISPDFAGSREGGLGYFTGALFVLFGFATWVMVVLNWQHWPWTALKMTQPLIGLCEIAFIAVPTLALYVVFGLPSMSLSATDPLMTVDTVLGWFYSIVVAVILTGQTLDNWPWKLFGGGGRTAVAATLGNLCLGTAIYFLMIPLAEVLLGSQASDELGSVLHQFPAQIGVCWAFWMIFWANGFGNRFAPPVRAVLTFVLAVGTFLLYYSVVAEHVLHEPEVATGVNGNALGFIDWLVLWTLIYVVGFESLGVRRWGPRPTHIDEGTTAGSVNDQAGSDGGMARSMTERSAES</sequence>
<feature type="transmembrane region" description="Helical" evidence="2">
    <location>
        <begin position="25"/>
        <end position="45"/>
    </location>
</feature>
<evidence type="ECO:0008006" key="5">
    <source>
        <dbReference type="Google" id="ProtNLM"/>
    </source>
</evidence>
<keyword evidence="4" id="KW-1185">Reference proteome</keyword>
<feature type="transmembrane region" description="Helical" evidence="2">
    <location>
        <begin position="132"/>
        <end position="154"/>
    </location>
</feature>
<keyword evidence="2" id="KW-0812">Transmembrane</keyword>
<feature type="transmembrane region" description="Helical" evidence="2">
    <location>
        <begin position="65"/>
        <end position="84"/>
    </location>
</feature>
<feature type="transmembrane region" description="Helical" evidence="2">
    <location>
        <begin position="166"/>
        <end position="187"/>
    </location>
</feature>
<feature type="transmembrane region" description="Helical" evidence="2">
    <location>
        <begin position="91"/>
        <end position="112"/>
    </location>
</feature>
<feature type="transmembrane region" description="Helical" evidence="2">
    <location>
        <begin position="309"/>
        <end position="328"/>
    </location>
</feature>
<evidence type="ECO:0000313" key="4">
    <source>
        <dbReference type="Proteomes" id="UP001185792"/>
    </source>
</evidence>
<feature type="region of interest" description="Disordered" evidence="1">
    <location>
        <begin position="377"/>
        <end position="408"/>
    </location>
</feature>
<name>A0ABU4EWY1_WILMA</name>
<gene>
    <name evidence="3" type="ORF">R4198_16200</name>
</gene>
<comment type="caution">
    <text evidence="3">The sequence shown here is derived from an EMBL/GenBank/DDBJ whole genome shotgun (WGS) entry which is preliminary data.</text>
</comment>
<feature type="transmembrane region" description="Helical" evidence="2">
    <location>
        <begin position="280"/>
        <end position="297"/>
    </location>
</feature>
<reference evidence="3 4" key="1">
    <citation type="submission" date="2023-10" db="EMBL/GenBank/DDBJ databases">
        <title>Development of a sustainable strategy for remediation of hydrocarbon-contaminated territories based on the waste exchange concept.</title>
        <authorList>
            <person name="Krivoruchko A."/>
        </authorList>
    </citation>
    <scope>NUCLEOTIDE SEQUENCE [LARGE SCALE GENOMIC DNA]</scope>
    <source>
        <strain evidence="3 4">IEGM 1236</strain>
    </source>
</reference>
<feature type="transmembrane region" description="Helical" evidence="2">
    <location>
        <begin position="348"/>
        <end position="368"/>
    </location>
</feature>
<keyword evidence="2" id="KW-1133">Transmembrane helix</keyword>
<accession>A0ABU4EWY1</accession>
<feature type="transmembrane region" description="Helical" evidence="2">
    <location>
        <begin position="239"/>
        <end position="260"/>
    </location>
</feature>
<evidence type="ECO:0000313" key="3">
    <source>
        <dbReference type="EMBL" id="MDV7135246.1"/>
    </source>
</evidence>
<protein>
    <recommendedName>
        <fullName evidence="5">AAT family amino acid transporter</fullName>
    </recommendedName>
</protein>
<proteinExistence type="predicted"/>
<evidence type="ECO:0000256" key="1">
    <source>
        <dbReference type="SAM" id="MobiDB-lite"/>
    </source>
</evidence>
<feature type="transmembrane region" description="Helical" evidence="2">
    <location>
        <begin position="207"/>
        <end position="227"/>
    </location>
</feature>
<keyword evidence="2" id="KW-0472">Membrane</keyword>